<protein>
    <submittedName>
        <fullName evidence="2">Uncharacterized protein</fullName>
    </submittedName>
</protein>
<accession>A0A6H1ZYL0</accession>
<organism evidence="2">
    <name type="scientific">viral metagenome</name>
    <dbReference type="NCBI Taxonomy" id="1070528"/>
    <lineage>
        <taxon>unclassified sequences</taxon>
        <taxon>metagenomes</taxon>
        <taxon>organismal metagenomes</taxon>
    </lineage>
</organism>
<gene>
    <name evidence="2" type="ORF">TM448A03150_0001</name>
</gene>
<evidence type="ECO:0000256" key="1">
    <source>
        <dbReference type="SAM" id="MobiDB-lite"/>
    </source>
</evidence>
<dbReference type="EMBL" id="MT144387">
    <property type="protein sequence ID" value="QJA53016.1"/>
    <property type="molecule type" value="Genomic_DNA"/>
</dbReference>
<name>A0A6H1ZYL0_9ZZZZ</name>
<sequence>MANTGHIAYGHSLRAQPSGLRPSPRPAQRKGEHTMRTATLKEVQTYFGMSASECAKEWRELDPSDKEELKSLLGALLETAETEEK</sequence>
<feature type="region of interest" description="Disordered" evidence="1">
    <location>
        <begin position="1"/>
        <end position="37"/>
    </location>
</feature>
<dbReference type="AlphaFoldDB" id="A0A6H1ZYL0"/>
<evidence type="ECO:0000313" key="2">
    <source>
        <dbReference type="EMBL" id="QJA53016.1"/>
    </source>
</evidence>
<proteinExistence type="predicted"/>
<reference evidence="2" key="1">
    <citation type="submission" date="2020-03" db="EMBL/GenBank/DDBJ databases">
        <title>The deep terrestrial virosphere.</title>
        <authorList>
            <person name="Holmfeldt K."/>
            <person name="Nilsson E."/>
            <person name="Simone D."/>
            <person name="Lopez-Fernandez M."/>
            <person name="Wu X."/>
            <person name="de Brujin I."/>
            <person name="Lundin D."/>
            <person name="Andersson A."/>
            <person name="Bertilsson S."/>
            <person name="Dopson M."/>
        </authorList>
    </citation>
    <scope>NUCLEOTIDE SEQUENCE</scope>
    <source>
        <strain evidence="2">TM448A03150</strain>
    </source>
</reference>